<evidence type="ECO:0000259" key="11">
    <source>
        <dbReference type="PROSITE" id="PS50109"/>
    </source>
</evidence>
<feature type="domain" description="HAMP" evidence="12">
    <location>
        <begin position="181"/>
        <end position="234"/>
    </location>
</feature>
<protein>
    <recommendedName>
        <fullName evidence="3">histidine kinase</fullName>
        <ecNumber evidence="3">2.7.13.3</ecNumber>
    </recommendedName>
</protein>
<dbReference type="InterPro" id="IPR050428">
    <property type="entry name" value="TCS_sensor_his_kinase"/>
</dbReference>
<evidence type="ECO:0000256" key="3">
    <source>
        <dbReference type="ARBA" id="ARBA00012438"/>
    </source>
</evidence>
<dbReference type="SMART" id="SM00387">
    <property type="entry name" value="HATPase_c"/>
    <property type="match status" value="1"/>
</dbReference>
<evidence type="ECO:0000256" key="7">
    <source>
        <dbReference type="ARBA" id="ARBA00022777"/>
    </source>
</evidence>
<dbReference type="PROSITE" id="PS50109">
    <property type="entry name" value="HIS_KIN"/>
    <property type="match status" value="1"/>
</dbReference>
<dbReference type="Proteomes" id="UP000317982">
    <property type="component" value="Unassembled WGS sequence"/>
</dbReference>
<evidence type="ECO:0000256" key="4">
    <source>
        <dbReference type="ARBA" id="ARBA00022553"/>
    </source>
</evidence>
<feature type="domain" description="Histidine kinase" evidence="11">
    <location>
        <begin position="242"/>
        <end position="444"/>
    </location>
</feature>
<dbReference type="SUPFAM" id="SSF55874">
    <property type="entry name" value="ATPase domain of HSP90 chaperone/DNA topoisomerase II/histidine kinase"/>
    <property type="match status" value="1"/>
</dbReference>
<dbReference type="RefSeq" id="WP_142706153.1">
    <property type="nucleotide sequence ID" value="NZ_VIRS01000013.1"/>
</dbReference>
<dbReference type="OrthoDB" id="9786919at2"/>
<keyword evidence="4" id="KW-0597">Phosphoprotein</keyword>
<dbReference type="SMART" id="SM00388">
    <property type="entry name" value="HisKA"/>
    <property type="match status" value="1"/>
</dbReference>
<keyword evidence="6" id="KW-0812">Transmembrane</keyword>
<dbReference type="CDD" id="cd06225">
    <property type="entry name" value="HAMP"/>
    <property type="match status" value="1"/>
</dbReference>
<dbReference type="EC" id="2.7.13.3" evidence="3"/>
<dbReference type="Pfam" id="PF00672">
    <property type="entry name" value="HAMP"/>
    <property type="match status" value="1"/>
</dbReference>
<evidence type="ECO:0000256" key="8">
    <source>
        <dbReference type="ARBA" id="ARBA00022989"/>
    </source>
</evidence>
<comment type="caution">
    <text evidence="13">The sequence shown here is derived from an EMBL/GenBank/DDBJ whole genome shotgun (WGS) entry which is preliminary data.</text>
</comment>
<dbReference type="PROSITE" id="PS50885">
    <property type="entry name" value="HAMP"/>
    <property type="match status" value="1"/>
</dbReference>
<keyword evidence="9" id="KW-0902">Two-component regulatory system</keyword>
<comment type="subcellular location">
    <subcellularLocation>
        <location evidence="2">Cell membrane</location>
    </subcellularLocation>
</comment>
<evidence type="ECO:0000259" key="12">
    <source>
        <dbReference type="PROSITE" id="PS50885"/>
    </source>
</evidence>
<dbReference type="PRINTS" id="PR00344">
    <property type="entry name" value="BCTRLSENSOR"/>
</dbReference>
<evidence type="ECO:0000256" key="6">
    <source>
        <dbReference type="ARBA" id="ARBA00022692"/>
    </source>
</evidence>
<keyword evidence="5" id="KW-0808">Transferase</keyword>
<proteinExistence type="predicted"/>
<keyword evidence="10" id="KW-0472">Membrane</keyword>
<evidence type="ECO:0000256" key="9">
    <source>
        <dbReference type="ARBA" id="ARBA00023012"/>
    </source>
</evidence>
<dbReference type="EMBL" id="VIRS01000013">
    <property type="protein sequence ID" value="TQS43455.1"/>
    <property type="molecule type" value="Genomic_DNA"/>
</dbReference>
<name>A0A545ARZ2_9ACTN</name>
<dbReference type="Gene3D" id="3.30.565.10">
    <property type="entry name" value="Histidine kinase-like ATPase, C-terminal domain"/>
    <property type="match status" value="1"/>
</dbReference>
<gene>
    <name evidence="13" type="ORF">FL583_19705</name>
</gene>
<keyword evidence="7 13" id="KW-0418">Kinase</keyword>
<organism evidence="13 14">
    <name type="scientific">Cryptosporangium phraense</name>
    <dbReference type="NCBI Taxonomy" id="2593070"/>
    <lineage>
        <taxon>Bacteria</taxon>
        <taxon>Bacillati</taxon>
        <taxon>Actinomycetota</taxon>
        <taxon>Actinomycetes</taxon>
        <taxon>Cryptosporangiales</taxon>
        <taxon>Cryptosporangiaceae</taxon>
        <taxon>Cryptosporangium</taxon>
    </lineage>
</organism>
<dbReference type="InterPro" id="IPR036097">
    <property type="entry name" value="HisK_dim/P_sf"/>
</dbReference>
<dbReference type="CDD" id="cd00082">
    <property type="entry name" value="HisKA"/>
    <property type="match status" value="1"/>
</dbReference>
<dbReference type="Pfam" id="PF00512">
    <property type="entry name" value="HisKA"/>
    <property type="match status" value="1"/>
</dbReference>
<dbReference type="InterPro" id="IPR036890">
    <property type="entry name" value="HATPase_C_sf"/>
</dbReference>
<dbReference type="InterPro" id="IPR003660">
    <property type="entry name" value="HAMP_dom"/>
</dbReference>
<keyword evidence="14" id="KW-1185">Reference proteome</keyword>
<dbReference type="CDD" id="cd00075">
    <property type="entry name" value="HATPase"/>
    <property type="match status" value="1"/>
</dbReference>
<dbReference type="InterPro" id="IPR003661">
    <property type="entry name" value="HisK_dim/P_dom"/>
</dbReference>
<dbReference type="InterPro" id="IPR004358">
    <property type="entry name" value="Sig_transdc_His_kin-like_C"/>
</dbReference>
<keyword evidence="8" id="KW-1133">Transmembrane helix</keyword>
<comment type="catalytic activity">
    <reaction evidence="1">
        <text>ATP + protein L-histidine = ADP + protein N-phospho-L-histidine.</text>
        <dbReference type="EC" id="2.7.13.3"/>
    </reaction>
</comment>
<dbReference type="Gene3D" id="6.10.340.10">
    <property type="match status" value="1"/>
</dbReference>
<dbReference type="Pfam" id="PF02518">
    <property type="entry name" value="HATPase_c"/>
    <property type="match status" value="1"/>
</dbReference>
<dbReference type="AlphaFoldDB" id="A0A545ARZ2"/>
<dbReference type="Gene3D" id="1.10.287.130">
    <property type="match status" value="1"/>
</dbReference>
<dbReference type="SUPFAM" id="SSF47384">
    <property type="entry name" value="Homodimeric domain of signal transducing histidine kinase"/>
    <property type="match status" value="1"/>
</dbReference>
<dbReference type="InterPro" id="IPR003594">
    <property type="entry name" value="HATPase_dom"/>
</dbReference>
<evidence type="ECO:0000256" key="5">
    <source>
        <dbReference type="ARBA" id="ARBA00022679"/>
    </source>
</evidence>
<reference evidence="13 14" key="1">
    <citation type="submission" date="2019-07" db="EMBL/GenBank/DDBJ databases">
        <title>Cryptosporangium phraense sp. nov., isolated from plant litter.</title>
        <authorList>
            <person name="Suriyachadkun C."/>
        </authorList>
    </citation>
    <scope>NUCLEOTIDE SEQUENCE [LARGE SCALE GENOMIC DNA]</scope>
    <source>
        <strain evidence="13 14">A-T 5661</strain>
    </source>
</reference>
<dbReference type="GO" id="GO:0000155">
    <property type="term" value="F:phosphorelay sensor kinase activity"/>
    <property type="evidence" value="ECO:0007669"/>
    <property type="project" value="InterPro"/>
</dbReference>
<accession>A0A545ARZ2</accession>
<dbReference type="PANTHER" id="PTHR45436:SF5">
    <property type="entry name" value="SENSOR HISTIDINE KINASE TRCS"/>
    <property type="match status" value="1"/>
</dbReference>
<dbReference type="InParanoid" id="A0A545ARZ2"/>
<dbReference type="SUPFAM" id="SSF158472">
    <property type="entry name" value="HAMP domain-like"/>
    <property type="match status" value="1"/>
</dbReference>
<dbReference type="InterPro" id="IPR005467">
    <property type="entry name" value="His_kinase_dom"/>
</dbReference>
<evidence type="ECO:0000313" key="14">
    <source>
        <dbReference type="Proteomes" id="UP000317982"/>
    </source>
</evidence>
<evidence type="ECO:0000256" key="2">
    <source>
        <dbReference type="ARBA" id="ARBA00004236"/>
    </source>
</evidence>
<dbReference type="SMART" id="SM00304">
    <property type="entry name" value="HAMP"/>
    <property type="match status" value="1"/>
</dbReference>
<sequence>MNLRTRVGLAGGLVVLAAMTVASVVVGRAVDTTLHRQLDASLVDAAATGPAAALKIKTENSDDTPSDQQIRITDPVRFGSTFLQIVPPPDDADPSDFAPADDRDRAVAAGDARPYFRDITYHGVAYRLYTAALDGSPGALVRVARPISEQTSTARAVWLLLAALTAVSTVGATALARLSAGRVLRPVVRLTRTVEHIAHSGDLDVRIGSSGSDEVGRLAAAFTTMTANLSASITAQRQLVADASHELRTPLTSLGTNLELLDEGGTGDPQAPELIRDARDQTAELTALVNDLVDLARYGQVETHTEDVRLDLLVADLLARAGRVTVDSALDECVVHADPDALQRAVGNLLDNAVKWSPPAGRIRVTVSTAPGLAEVAVSDEGPGIPEADRPFVFDRFYRSPRDRTLPGSGLGLAIVRRVAEAHGGSVRAEPLATGTRLVLSLPA</sequence>
<evidence type="ECO:0000313" key="13">
    <source>
        <dbReference type="EMBL" id="TQS43455.1"/>
    </source>
</evidence>
<evidence type="ECO:0000256" key="10">
    <source>
        <dbReference type="ARBA" id="ARBA00023136"/>
    </source>
</evidence>
<dbReference type="GO" id="GO:0005886">
    <property type="term" value="C:plasma membrane"/>
    <property type="evidence" value="ECO:0007669"/>
    <property type="project" value="UniProtKB-SubCell"/>
</dbReference>
<evidence type="ECO:0000256" key="1">
    <source>
        <dbReference type="ARBA" id="ARBA00000085"/>
    </source>
</evidence>
<dbReference type="PANTHER" id="PTHR45436">
    <property type="entry name" value="SENSOR HISTIDINE KINASE YKOH"/>
    <property type="match status" value="1"/>
</dbReference>